<dbReference type="EMBL" id="FNLO01000002">
    <property type="protein sequence ID" value="SDV47106.1"/>
    <property type="molecule type" value="Genomic_DNA"/>
</dbReference>
<dbReference type="OrthoDB" id="1684899at2"/>
<proteinExistence type="predicted"/>
<sequence length="149" mass="15317">MSNNTIAMPSIGIAAAERLLDAAFHAASALGIETAVAVTDATGNLRAFRRGDGAPFLTVDVAINKAWTAASYGYPTHVWNDYVANPKVAPLANLPRMMPVGGGYAVVEAGHVIGGIGVSGGDYQQDQLVCEAALRETGFAVAAETAART</sequence>
<gene>
    <name evidence="1" type="ORF">SAMN05216551_102277</name>
</gene>
<accession>A0A1H2PKW4</accession>
<dbReference type="STRING" id="1770053.SAMN05216551_102277"/>
<dbReference type="AlphaFoldDB" id="A0A1H2PKW4"/>
<keyword evidence="2" id="KW-1185">Reference proteome</keyword>
<evidence type="ECO:0000313" key="2">
    <source>
        <dbReference type="Proteomes" id="UP000243719"/>
    </source>
</evidence>
<dbReference type="SUPFAM" id="SSF143744">
    <property type="entry name" value="GlcG-like"/>
    <property type="match status" value="1"/>
</dbReference>
<dbReference type="Proteomes" id="UP000243719">
    <property type="component" value="Unassembled WGS sequence"/>
</dbReference>
<dbReference type="Gene3D" id="3.30.450.150">
    <property type="entry name" value="Haem-degrading domain"/>
    <property type="match status" value="1"/>
</dbReference>
<dbReference type="InterPro" id="IPR005624">
    <property type="entry name" value="PduO/GlcC-like"/>
</dbReference>
<organism evidence="1 2">
    <name type="scientific">Chitinasiproducens palmae</name>
    <dbReference type="NCBI Taxonomy" id="1770053"/>
    <lineage>
        <taxon>Bacteria</taxon>
        <taxon>Pseudomonadati</taxon>
        <taxon>Pseudomonadota</taxon>
        <taxon>Betaproteobacteria</taxon>
        <taxon>Burkholderiales</taxon>
        <taxon>Burkholderiaceae</taxon>
        <taxon>Chitinasiproducens</taxon>
    </lineage>
</organism>
<dbReference type="InterPro" id="IPR052517">
    <property type="entry name" value="GlcG_carb_metab_protein"/>
</dbReference>
<dbReference type="PANTHER" id="PTHR34309">
    <property type="entry name" value="SLR1406 PROTEIN"/>
    <property type="match status" value="1"/>
</dbReference>
<evidence type="ECO:0000313" key="1">
    <source>
        <dbReference type="EMBL" id="SDV47106.1"/>
    </source>
</evidence>
<protein>
    <submittedName>
        <fullName evidence="1">Uncharacterized conserved protein GlcG, DUF336 family</fullName>
    </submittedName>
</protein>
<dbReference type="Pfam" id="PF03928">
    <property type="entry name" value="HbpS-like"/>
    <property type="match status" value="1"/>
</dbReference>
<dbReference type="PANTHER" id="PTHR34309:SF1">
    <property type="entry name" value="PROTEIN GLCG"/>
    <property type="match status" value="1"/>
</dbReference>
<dbReference type="InterPro" id="IPR038084">
    <property type="entry name" value="PduO/GlcC-like_sf"/>
</dbReference>
<dbReference type="RefSeq" id="WP_091905261.1">
    <property type="nucleotide sequence ID" value="NZ_FNLO01000002.1"/>
</dbReference>
<reference evidence="2" key="1">
    <citation type="submission" date="2016-09" db="EMBL/GenBank/DDBJ databases">
        <authorList>
            <person name="Varghese N."/>
            <person name="Submissions S."/>
        </authorList>
    </citation>
    <scope>NUCLEOTIDE SEQUENCE [LARGE SCALE GENOMIC DNA]</scope>
    <source>
        <strain evidence="2">JS23</strain>
    </source>
</reference>
<name>A0A1H2PKW4_9BURK</name>